<dbReference type="EMBL" id="BMAW01094566">
    <property type="protein sequence ID" value="GFS66140.1"/>
    <property type="molecule type" value="Genomic_DNA"/>
</dbReference>
<feature type="region of interest" description="Disordered" evidence="1">
    <location>
        <begin position="39"/>
        <end position="61"/>
    </location>
</feature>
<name>A0A8X6JFE6_NEPPI</name>
<dbReference type="Proteomes" id="UP000887013">
    <property type="component" value="Unassembled WGS sequence"/>
</dbReference>
<reference evidence="2" key="1">
    <citation type="submission" date="2020-08" db="EMBL/GenBank/DDBJ databases">
        <title>Multicomponent nature underlies the extraordinary mechanical properties of spider dragline silk.</title>
        <authorList>
            <person name="Kono N."/>
            <person name="Nakamura H."/>
            <person name="Mori M."/>
            <person name="Yoshida Y."/>
            <person name="Ohtoshi R."/>
            <person name="Malay A.D."/>
            <person name="Moran D.A.P."/>
            <person name="Tomita M."/>
            <person name="Numata K."/>
            <person name="Arakawa K."/>
        </authorList>
    </citation>
    <scope>NUCLEOTIDE SEQUENCE</scope>
</reference>
<evidence type="ECO:0000313" key="3">
    <source>
        <dbReference type="Proteomes" id="UP000887013"/>
    </source>
</evidence>
<evidence type="ECO:0000256" key="1">
    <source>
        <dbReference type="SAM" id="MobiDB-lite"/>
    </source>
</evidence>
<comment type="caution">
    <text evidence="2">The sequence shown here is derived from an EMBL/GenBank/DDBJ whole genome shotgun (WGS) entry which is preliminary data.</text>
</comment>
<accession>A0A8X6JFE6</accession>
<feature type="non-terminal residue" evidence="2">
    <location>
        <position position="1"/>
    </location>
</feature>
<protein>
    <submittedName>
        <fullName evidence="2">Uncharacterized protein</fullName>
    </submittedName>
</protein>
<dbReference type="OrthoDB" id="6437096at2759"/>
<feature type="compositionally biased region" description="Polar residues" evidence="1">
    <location>
        <begin position="45"/>
        <end position="61"/>
    </location>
</feature>
<gene>
    <name evidence="2" type="primary">AVEN_173171_1</name>
    <name evidence="2" type="ORF">NPIL_315911</name>
</gene>
<organism evidence="2 3">
    <name type="scientific">Nephila pilipes</name>
    <name type="common">Giant wood spider</name>
    <name type="synonym">Nephila maculata</name>
    <dbReference type="NCBI Taxonomy" id="299642"/>
    <lineage>
        <taxon>Eukaryota</taxon>
        <taxon>Metazoa</taxon>
        <taxon>Ecdysozoa</taxon>
        <taxon>Arthropoda</taxon>
        <taxon>Chelicerata</taxon>
        <taxon>Arachnida</taxon>
        <taxon>Araneae</taxon>
        <taxon>Araneomorphae</taxon>
        <taxon>Entelegynae</taxon>
        <taxon>Araneoidea</taxon>
        <taxon>Nephilidae</taxon>
        <taxon>Nephila</taxon>
    </lineage>
</organism>
<evidence type="ECO:0000313" key="2">
    <source>
        <dbReference type="EMBL" id="GFS66140.1"/>
    </source>
</evidence>
<sequence>VEEFFEYENMNRENKDYPSKRKNTFAYPTEENMKKNIPSLLPIRGNSNSMKKWNDSVKSTPMRQTVLCTDTRNGFGFKINQKEKKSPEILRV</sequence>
<keyword evidence="3" id="KW-1185">Reference proteome</keyword>
<proteinExistence type="predicted"/>
<dbReference type="AlphaFoldDB" id="A0A8X6JFE6"/>